<gene>
    <name evidence="2" type="ORF">XA3_04760</name>
</gene>
<dbReference type="KEGG" id="xap:XA3_04760"/>
<dbReference type="EMBL" id="AP026802">
    <property type="protein sequence ID" value="BDR58035.1"/>
    <property type="molecule type" value="Genomic_DNA"/>
</dbReference>
<evidence type="ECO:0000313" key="3">
    <source>
        <dbReference type="Proteomes" id="UP001321861"/>
    </source>
</evidence>
<keyword evidence="1" id="KW-1133">Transmembrane helix</keyword>
<evidence type="ECO:0000313" key="2">
    <source>
        <dbReference type="EMBL" id="BDR58035.1"/>
    </source>
</evidence>
<keyword evidence="1" id="KW-0812">Transmembrane</keyword>
<name>A0AAU9DDX8_9LACO</name>
<accession>A0AAU9DDX8</accession>
<dbReference type="AlphaFoldDB" id="A0AAU9DDX8"/>
<sequence length="199" mass="23262">MKKLKWLLILLILMIGIGVAVYHMQKNRAEKKAYEVLSTLVPRNKQIKLKITTPGNGLRLFPESYDFAVTTKEDYNHWRSVVVKRKHFLSPGTGDNQMKELINDPNNCEIIYKTTQTVKRGKPDDDIMMIYGDDGFINSHYPSNSPYTNQRHFKTWNQALKHMYDNFSCLPSNEELVSKWDFPSKTVKELAEYRKSLNK</sequence>
<evidence type="ECO:0000256" key="1">
    <source>
        <dbReference type="SAM" id="Phobius"/>
    </source>
</evidence>
<protein>
    <submittedName>
        <fullName evidence="2">Uncharacterized protein</fullName>
    </submittedName>
</protein>
<feature type="transmembrane region" description="Helical" evidence="1">
    <location>
        <begin position="6"/>
        <end position="24"/>
    </location>
</feature>
<dbReference type="RefSeq" id="WP_317635956.1">
    <property type="nucleotide sequence ID" value="NZ_AP026802.1"/>
</dbReference>
<dbReference type="Proteomes" id="UP001321861">
    <property type="component" value="Chromosome"/>
</dbReference>
<keyword evidence="3" id="KW-1185">Reference proteome</keyword>
<organism evidence="2 3">
    <name type="scientific">Xylocopilactobacillus apicola</name>
    <dbReference type="NCBI Taxonomy" id="2932184"/>
    <lineage>
        <taxon>Bacteria</taxon>
        <taxon>Bacillati</taxon>
        <taxon>Bacillota</taxon>
        <taxon>Bacilli</taxon>
        <taxon>Lactobacillales</taxon>
        <taxon>Lactobacillaceae</taxon>
        <taxon>Xylocopilactobacillus</taxon>
    </lineage>
</organism>
<reference evidence="2 3" key="1">
    <citation type="journal article" date="2023" name="Microbiol. Spectr.">
        <title>Symbiosis of Carpenter Bees with Uncharacterized Lactic Acid Bacteria Showing NAD Auxotrophy.</title>
        <authorList>
            <person name="Kawasaki S."/>
            <person name="Ozawa K."/>
            <person name="Mori T."/>
            <person name="Yamamoto A."/>
            <person name="Ito M."/>
            <person name="Ohkuma M."/>
            <person name="Sakamoto M."/>
            <person name="Matsutani M."/>
        </authorList>
    </citation>
    <scope>NUCLEOTIDE SEQUENCE [LARGE SCALE GENOMIC DNA]</scope>
    <source>
        <strain evidence="2 3">XA3</strain>
    </source>
</reference>
<proteinExistence type="predicted"/>
<keyword evidence="1" id="KW-0472">Membrane</keyword>